<protein>
    <submittedName>
        <fullName evidence="2">Uncharacterized protein</fullName>
    </submittedName>
</protein>
<accession>A0A0F9MGE2</accession>
<gene>
    <name evidence="2" type="ORF">LCGC14_1158640</name>
</gene>
<evidence type="ECO:0000313" key="2">
    <source>
        <dbReference type="EMBL" id="KKM98371.1"/>
    </source>
</evidence>
<sequence>MPYYDKHGNYVSHKPKKGKKMKAKKARSKAKTILEASK</sequence>
<proteinExistence type="predicted"/>
<evidence type="ECO:0000256" key="1">
    <source>
        <dbReference type="SAM" id="MobiDB-lite"/>
    </source>
</evidence>
<dbReference type="AlphaFoldDB" id="A0A0F9MGE2"/>
<dbReference type="EMBL" id="LAZR01005628">
    <property type="protein sequence ID" value="KKM98371.1"/>
    <property type="molecule type" value="Genomic_DNA"/>
</dbReference>
<reference evidence="2" key="1">
    <citation type="journal article" date="2015" name="Nature">
        <title>Complex archaea that bridge the gap between prokaryotes and eukaryotes.</title>
        <authorList>
            <person name="Spang A."/>
            <person name="Saw J.H."/>
            <person name="Jorgensen S.L."/>
            <person name="Zaremba-Niedzwiedzka K."/>
            <person name="Martijn J."/>
            <person name="Lind A.E."/>
            <person name="van Eijk R."/>
            <person name="Schleper C."/>
            <person name="Guy L."/>
            <person name="Ettema T.J."/>
        </authorList>
    </citation>
    <scope>NUCLEOTIDE SEQUENCE</scope>
</reference>
<name>A0A0F9MGE2_9ZZZZ</name>
<comment type="caution">
    <text evidence="2">The sequence shown here is derived from an EMBL/GenBank/DDBJ whole genome shotgun (WGS) entry which is preliminary data.</text>
</comment>
<feature type="compositionally biased region" description="Basic residues" evidence="1">
    <location>
        <begin position="13"/>
        <end position="30"/>
    </location>
</feature>
<organism evidence="2">
    <name type="scientific">marine sediment metagenome</name>
    <dbReference type="NCBI Taxonomy" id="412755"/>
    <lineage>
        <taxon>unclassified sequences</taxon>
        <taxon>metagenomes</taxon>
        <taxon>ecological metagenomes</taxon>
    </lineage>
</organism>
<feature type="region of interest" description="Disordered" evidence="1">
    <location>
        <begin position="1"/>
        <end position="38"/>
    </location>
</feature>